<reference evidence="19" key="3">
    <citation type="submission" date="2025-04" db="UniProtKB">
        <authorList>
            <consortium name="RefSeq"/>
        </authorList>
    </citation>
    <scope>IDENTIFICATION</scope>
    <source>
        <strain evidence="19">Nigerian</strain>
        <tissue evidence="19">Liver and blood</tissue>
    </source>
</reference>
<dbReference type="Proteomes" id="UP000008143">
    <property type="component" value="Chromosome 7"/>
</dbReference>
<accession>A0A6I8PZ59</accession>
<comment type="subunit">
    <text evidence="10">Transcription repression requires formation of a complex with a corepressor protein of the Groucho/TLE family.</text>
</comment>
<evidence type="ECO:0000256" key="1">
    <source>
        <dbReference type="ARBA" id="ARBA00004123"/>
    </source>
</evidence>
<dbReference type="OMA" id="WINSSIE"/>
<evidence type="ECO:0000313" key="18">
    <source>
        <dbReference type="Proteomes" id="UP000008143"/>
    </source>
</evidence>
<evidence type="ECO:0000313" key="20">
    <source>
        <dbReference type="Xenbase" id="XB-GENE-5952810"/>
    </source>
</evidence>
<dbReference type="RefSeq" id="XP_002933895.2">
    <property type="nucleotide sequence ID" value="XM_002933849.5"/>
</dbReference>
<dbReference type="CTD" id="100271766"/>
<dbReference type="Ensembl" id="ENSXETT00000063481">
    <property type="protein sequence ID" value="ENSXETP00000061549"/>
    <property type="gene ID" value="ENSXETG00000032670"/>
</dbReference>
<evidence type="ECO:0000256" key="3">
    <source>
        <dbReference type="ARBA" id="ARBA00022491"/>
    </source>
</evidence>
<evidence type="ECO:0000256" key="4">
    <source>
        <dbReference type="ARBA" id="ARBA00022782"/>
    </source>
</evidence>
<keyword evidence="18" id="KW-1185">Reference proteome</keyword>
<evidence type="ECO:0000256" key="7">
    <source>
        <dbReference type="ARBA" id="ARBA00023125"/>
    </source>
</evidence>
<dbReference type="InterPro" id="IPR036638">
    <property type="entry name" value="HLH_DNA-bd_sf"/>
</dbReference>
<feature type="region of interest" description="Disordered" evidence="14">
    <location>
        <begin position="1"/>
        <end position="21"/>
    </location>
</feature>
<keyword evidence="7" id="KW-0238">DNA-binding</keyword>
<dbReference type="PROSITE" id="PS50888">
    <property type="entry name" value="BHLH"/>
    <property type="match status" value="1"/>
</dbReference>
<evidence type="ECO:0000256" key="5">
    <source>
        <dbReference type="ARBA" id="ARBA00022902"/>
    </source>
</evidence>
<evidence type="ECO:0000256" key="10">
    <source>
        <dbReference type="ARBA" id="ARBA00023791"/>
    </source>
</evidence>
<dbReference type="InterPro" id="IPR050370">
    <property type="entry name" value="HES_HEY"/>
</dbReference>
<dbReference type="GO" id="GO:0000122">
    <property type="term" value="P:negative regulation of transcription by RNA polymerase II"/>
    <property type="evidence" value="ECO:0007669"/>
    <property type="project" value="UniProtKB-ARBA"/>
</dbReference>
<dbReference type="KEGG" id="xtr:100271766"/>
<name>A0A6I8PZ59_XENTR</name>
<keyword evidence="2" id="KW-0217">Developmental protein</keyword>
<dbReference type="GeneTree" id="ENSGT00940000163190"/>
<dbReference type="InterPro" id="IPR011598">
    <property type="entry name" value="bHLH_dom"/>
</dbReference>
<dbReference type="GO" id="GO:0009952">
    <property type="term" value="P:anterior/posterior pattern specification"/>
    <property type="evidence" value="ECO:0000318"/>
    <property type="project" value="GO_Central"/>
</dbReference>
<feature type="domain" description="BHLH" evidence="15">
    <location>
        <begin position="21"/>
        <end position="77"/>
    </location>
</feature>
<dbReference type="GO" id="GO:0005634">
    <property type="term" value="C:nucleus"/>
    <property type="evidence" value="ECO:0000318"/>
    <property type="project" value="GO_Central"/>
</dbReference>
<reference evidence="17" key="2">
    <citation type="submission" date="2020-05" db="UniProtKB">
        <authorList>
            <consortium name="Ensembl"/>
        </authorList>
    </citation>
    <scope>IDENTIFICATION</scope>
</reference>
<sequence>MTSAHITQDCSMENPKSKTSLRQIRKPVVEKMRRDRINSSIKQLRMLLEKEFQRHQPNSKLEKADILEMTVNYLKEHQLQMNAVAFARKSPFQDYNQGYSRCLEETLQFLSHTEMQKPANLKLVQHFNRTVPADNNLPQGAPSLKQPSSNTAAIIWRPW</sequence>
<dbReference type="GO" id="GO:0000981">
    <property type="term" value="F:DNA-binding transcription factor activity, RNA polymerase II-specific"/>
    <property type="evidence" value="ECO:0000318"/>
    <property type="project" value="GO_Central"/>
</dbReference>
<proteinExistence type="predicted"/>
<feature type="compositionally biased region" description="Polar residues" evidence="14">
    <location>
        <begin position="1"/>
        <end position="11"/>
    </location>
</feature>
<dbReference type="GO" id="GO:0045596">
    <property type="term" value="P:negative regulation of cell differentiation"/>
    <property type="evidence" value="ECO:0007669"/>
    <property type="project" value="UniProtKB-ARBA"/>
</dbReference>
<dbReference type="GeneID" id="100271766"/>
<dbReference type="Pfam" id="PF00010">
    <property type="entry name" value="HLH"/>
    <property type="match status" value="1"/>
</dbReference>
<keyword evidence="9" id="KW-0539">Nucleus</keyword>
<evidence type="ECO:0000313" key="17">
    <source>
        <dbReference type="Ensembl" id="ENSXETP00000061549"/>
    </source>
</evidence>
<dbReference type="AGR" id="Xenbase:XB-GENE-5952810"/>
<protein>
    <recommendedName>
        <fullName evidence="12">Transcription factor HES-5</fullName>
    </recommendedName>
    <alternativeName>
        <fullName evidence="13">Hairy and enhancer of split 5</fullName>
    </alternativeName>
</protein>
<reference evidence="17" key="1">
    <citation type="journal article" date="2010" name="Science">
        <title>The genome of the Western clawed frog Xenopus tropicalis.</title>
        <authorList>
            <person name="Hellsten U."/>
            <person name="Harland R.M."/>
            <person name="Gilchrist M.J."/>
            <person name="Hendrix D."/>
            <person name="Jurka J."/>
            <person name="Kapitonov V."/>
            <person name="Ovcharenko I."/>
            <person name="Putnam N.H."/>
            <person name="Shu S."/>
            <person name="Taher L."/>
            <person name="Blitz I.L."/>
            <person name="Blumberg B."/>
            <person name="Dichmann D.S."/>
            <person name="Dubchak I."/>
            <person name="Amaya E."/>
            <person name="Detter J.C."/>
            <person name="Fletcher R."/>
            <person name="Gerhard D.S."/>
            <person name="Goodstein D."/>
            <person name="Graves T."/>
            <person name="Grigoriev I.V."/>
            <person name="Grimwood J."/>
            <person name="Kawashima T."/>
            <person name="Lindquist E."/>
            <person name="Lucas S.M."/>
            <person name="Mead P.E."/>
            <person name="Mitros T."/>
            <person name="Ogino H."/>
            <person name="Ohta Y."/>
            <person name="Poliakov A.V."/>
            <person name="Pollet N."/>
            <person name="Robert J."/>
            <person name="Salamov A."/>
            <person name="Sater A.K."/>
            <person name="Schmutz J."/>
            <person name="Terry A."/>
            <person name="Vize P.D."/>
            <person name="Warren W.C."/>
            <person name="Wells D."/>
            <person name="Wills A."/>
            <person name="Wilson R.K."/>
            <person name="Zimmerman L.B."/>
            <person name="Zorn A.M."/>
            <person name="Grainger R."/>
            <person name="Grammer T."/>
            <person name="Khokha M.K."/>
            <person name="Richardson P.M."/>
            <person name="Rokhsar D.S."/>
        </authorList>
    </citation>
    <scope>NUCLEOTIDE SEQUENCE [LARGE SCALE GENOMIC DNA]</scope>
    <source>
        <strain evidence="17">Nigerian</strain>
    </source>
</reference>
<dbReference type="FunFam" id="4.10.280.10:FF:000033">
    <property type="entry name" value="Transcription factor HES-5"/>
    <property type="match status" value="1"/>
</dbReference>
<dbReference type="Bgee" id="ENSXETG00000032670">
    <property type="expression patterns" value="Expressed in neurula embryo and 3 other cell types or tissues"/>
</dbReference>
<dbReference type="SMART" id="SM00511">
    <property type="entry name" value="ORANGE"/>
    <property type="match status" value="1"/>
</dbReference>
<evidence type="ECO:0000256" key="8">
    <source>
        <dbReference type="ARBA" id="ARBA00023163"/>
    </source>
</evidence>
<dbReference type="GO" id="GO:0006357">
    <property type="term" value="P:regulation of transcription by RNA polymerase II"/>
    <property type="evidence" value="ECO:0000318"/>
    <property type="project" value="GO_Central"/>
</dbReference>
<organism evidence="17">
    <name type="scientific">Xenopus tropicalis</name>
    <name type="common">Western clawed frog</name>
    <name type="synonym">Silurana tropicalis</name>
    <dbReference type="NCBI Taxonomy" id="8364"/>
    <lineage>
        <taxon>Eukaryota</taxon>
        <taxon>Metazoa</taxon>
        <taxon>Chordata</taxon>
        <taxon>Craniata</taxon>
        <taxon>Vertebrata</taxon>
        <taxon>Euteleostomi</taxon>
        <taxon>Amphibia</taxon>
        <taxon>Batrachia</taxon>
        <taxon>Anura</taxon>
        <taxon>Pipoidea</taxon>
        <taxon>Pipidae</taxon>
        <taxon>Xenopodinae</taxon>
        <taxon>Xenopus</taxon>
        <taxon>Silurana</taxon>
    </lineage>
</organism>
<dbReference type="PANTHER" id="PTHR10985">
    <property type="entry name" value="BASIC HELIX-LOOP-HELIX TRANSCRIPTION FACTOR, HES-RELATED"/>
    <property type="match status" value="1"/>
</dbReference>
<gene>
    <name evidence="17 19 20" type="primary">hes5.4</name>
</gene>
<evidence type="ECO:0000256" key="9">
    <source>
        <dbReference type="ARBA" id="ARBA00023242"/>
    </source>
</evidence>
<dbReference type="CDD" id="cd11461">
    <property type="entry name" value="bHLH-O_HES5"/>
    <property type="match status" value="1"/>
</dbReference>
<feature type="domain" description="Orange" evidence="16">
    <location>
        <begin position="95"/>
        <end position="127"/>
    </location>
</feature>
<dbReference type="PROSITE" id="PS51054">
    <property type="entry name" value="ORANGE"/>
    <property type="match status" value="1"/>
</dbReference>
<keyword evidence="6" id="KW-0805">Transcription regulation</keyword>
<evidence type="ECO:0000256" key="11">
    <source>
        <dbReference type="ARBA" id="ARBA00060201"/>
    </source>
</evidence>
<dbReference type="InterPro" id="IPR003650">
    <property type="entry name" value="Orange_dom"/>
</dbReference>
<keyword evidence="4" id="KW-0221">Differentiation</keyword>
<comment type="subcellular location">
    <subcellularLocation>
        <location evidence="1">Nucleus</location>
    </subcellularLocation>
</comment>
<evidence type="ECO:0000259" key="15">
    <source>
        <dbReference type="PROSITE" id="PS50888"/>
    </source>
</evidence>
<dbReference type="GO" id="GO:0097150">
    <property type="term" value="P:neuronal stem cell population maintenance"/>
    <property type="evidence" value="ECO:0007669"/>
    <property type="project" value="UniProtKB-ARBA"/>
</dbReference>
<dbReference type="GO" id="GO:0007399">
    <property type="term" value="P:nervous system development"/>
    <property type="evidence" value="ECO:0007669"/>
    <property type="project" value="UniProtKB-KW"/>
</dbReference>
<evidence type="ECO:0000256" key="12">
    <source>
        <dbReference type="ARBA" id="ARBA00072975"/>
    </source>
</evidence>
<dbReference type="GO" id="GO:0046983">
    <property type="term" value="F:protein dimerization activity"/>
    <property type="evidence" value="ECO:0007669"/>
    <property type="project" value="InterPro"/>
</dbReference>
<evidence type="ECO:0000256" key="6">
    <source>
        <dbReference type="ARBA" id="ARBA00023015"/>
    </source>
</evidence>
<dbReference type="GO" id="GO:0000978">
    <property type="term" value="F:RNA polymerase II cis-regulatory region sequence-specific DNA binding"/>
    <property type="evidence" value="ECO:0000318"/>
    <property type="project" value="GO_Central"/>
</dbReference>
<dbReference type="SUPFAM" id="SSF47459">
    <property type="entry name" value="HLH, helix-loop-helix DNA-binding domain"/>
    <property type="match status" value="1"/>
</dbReference>
<dbReference type="Xenbase" id="XB-GENE-5952810">
    <property type="gene designation" value="hes5.4"/>
</dbReference>
<keyword evidence="8" id="KW-0804">Transcription</keyword>
<dbReference type="GO" id="GO:0048513">
    <property type="term" value="P:animal organ development"/>
    <property type="evidence" value="ECO:0007669"/>
    <property type="project" value="UniProtKB-ARBA"/>
</dbReference>
<comment type="function">
    <text evidence="11">Transcriptional repressor of genes that require a bHLH protein for their transcription. Plays an important role as neurogenesis negative regulator.</text>
</comment>
<dbReference type="GO" id="GO:0030154">
    <property type="term" value="P:cell differentiation"/>
    <property type="evidence" value="ECO:0007669"/>
    <property type="project" value="UniProtKB-KW"/>
</dbReference>
<dbReference type="SMART" id="SM00353">
    <property type="entry name" value="HLH"/>
    <property type="match status" value="1"/>
</dbReference>
<keyword evidence="5" id="KW-0524">Neurogenesis</keyword>
<evidence type="ECO:0000256" key="2">
    <source>
        <dbReference type="ARBA" id="ARBA00022473"/>
    </source>
</evidence>
<keyword evidence="3" id="KW-0678">Repressor</keyword>
<dbReference type="Gene3D" id="4.10.280.10">
    <property type="entry name" value="Helix-loop-helix DNA-binding domain"/>
    <property type="match status" value="1"/>
</dbReference>
<dbReference type="OrthoDB" id="6085656at2759"/>
<dbReference type="SUPFAM" id="SSF158457">
    <property type="entry name" value="Orange domain-like"/>
    <property type="match status" value="1"/>
</dbReference>
<evidence type="ECO:0000259" key="16">
    <source>
        <dbReference type="PROSITE" id="PS51054"/>
    </source>
</evidence>
<evidence type="ECO:0000256" key="13">
    <source>
        <dbReference type="ARBA" id="ARBA00081413"/>
    </source>
</evidence>
<evidence type="ECO:0000313" key="19">
    <source>
        <dbReference type="RefSeq" id="XP_002933895.2"/>
    </source>
</evidence>
<dbReference type="AlphaFoldDB" id="A0A6I8PZ59"/>
<evidence type="ECO:0000256" key="14">
    <source>
        <dbReference type="SAM" id="MobiDB-lite"/>
    </source>
</evidence>
<dbReference type="GO" id="GO:0050767">
    <property type="term" value="P:regulation of neurogenesis"/>
    <property type="evidence" value="ECO:0000318"/>
    <property type="project" value="GO_Central"/>
</dbReference>